<protein>
    <recommendedName>
        <fullName evidence="2">Transcription initiation factor IIB</fullName>
    </recommendedName>
</protein>
<dbReference type="Pfam" id="PF08271">
    <property type="entry name" value="Zn_Ribbon_TF"/>
    <property type="match status" value="1"/>
</dbReference>
<keyword evidence="3" id="KW-0677">Repeat</keyword>
<dbReference type="PANTHER" id="PTHR11618:SF13">
    <property type="entry name" value="TRANSCRIPTION INITIATION FACTOR IIB"/>
    <property type="match status" value="1"/>
</dbReference>
<dbReference type="SUPFAM" id="SSF57783">
    <property type="entry name" value="Zinc beta-ribbon"/>
    <property type="match status" value="1"/>
</dbReference>
<keyword evidence="7" id="KW-0862">Zinc</keyword>
<keyword evidence="10" id="KW-1185">Reference proteome</keyword>
<name>A0AAQ4CPT1_9CREN</name>
<accession>A0AAQ4CPT1</accession>
<evidence type="ECO:0000256" key="5">
    <source>
        <dbReference type="ARBA" id="ARBA00023163"/>
    </source>
</evidence>
<keyword evidence="4" id="KW-0805">Transcription regulation</keyword>
<evidence type="ECO:0000256" key="4">
    <source>
        <dbReference type="ARBA" id="ARBA00023015"/>
    </source>
</evidence>
<evidence type="ECO:0000313" key="10">
    <source>
        <dbReference type="Proteomes" id="UP001319921"/>
    </source>
</evidence>
<dbReference type="InterPro" id="IPR000812">
    <property type="entry name" value="TFIIB"/>
</dbReference>
<dbReference type="InterPro" id="IPR013137">
    <property type="entry name" value="Znf_TFIIB"/>
</dbReference>
<dbReference type="Gene3D" id="1.10.472.170">
    <property type="match status" value="1"/>
</dbReference>
<comment type="function">
    <text evidence="6">Stabilizes TBP binding to an archaeal box-A promoter. Also responsible for recruiting RNA polymerase II to the pre-initiation complex (DNA-TBP-TFIIB).</text>
</comment>
<feature type="domain" description="TFIIB-type" evidence="8">
    <location>
        <begin position="1"/>
        <end position="31"/>
    </location>
</feature>
<dbReference type="AlphaFoldDB" id="A0AAQ4CPT1"/>
<gene>
    <name evidence="9" type="ORF">SACC_08290</name>
</gene>
<dbReference type="PRINTS" id="PR00685">
    <property type="entry name" value="TIFACTORIIB"/>
</dbReference>
<dbReference type="Gene3D" id="1.10.472.10">
    <property type="entry name" value="Cyclin-like"/>
    <property type="match status" value="1"/>
</dbReference>
<evidence type="ECO:0000256" key="7">
    <source>
        <dbReference type="PROSITE-ProRule" id="PRU00469"/>
    </source>
</evidence>
<dbReference type="PANTHER" id="PTHR11618">
    <property type="entry name" value="TRANSCRIPTION INITIATION FACTOR IIB-RELATED"/>
    <property type="match status" value="1"/>
</dbReference>
<sequence>MKCENCGAENSITYDHEKGMYVCMNCGYVAQENIVDLGPDWRAYTAKDRNERERVGSPMTPKVHDWGFHTTIGFGRAKDRIKTLKMQRIQNKIRVSPKDKKLVTLLSILNDESAKLELPEHVKETASLIIRKMVENGQTKRIDPYILVIASLYYSCQVNNVPRHLQEFKMRYAISSSELWKALQRVQTAAKSIPEFRPKIKPTEYIPKIIDKLNLPPIIGTKASELVDFMHKQGLTSGKGYLSLSAASVYLISALMDIKKTQKEVAEALNITEVTIRNRYKEIVDNFDIIVML</sequence>
<comment type="similarity">
    <text evidence="1">Belongs to the TFIIB family.</text>
</comment>
<dbReference type="CDD" id="cd20550">
    <property type="entry name" value="CYCLIN_TFIIB_archaea_like_rpt2"/>
    <property type="match status" value="1"/>
</dbReference>
<evidence type="ECO:0000256" key="1">
    <source>
        <dbReference type="ARBA" id="ARBA00010857"/>
    </source>
</evidence>
<evidence type="ECO:0000313" key="9">
    <source>
        <dbReference type="EMBL" id="BDB97812.1"/>
    </source>
</evidence>
<dbReference type="InterPro" id="IPR036915">
    <property type="entry name" value="Cyclin-like_sf"/>
</dbReference>
<dbReference type="GO" id="GO:0097550">
    <property type="term" value="C:transcription preinitiation complex"/>
    <property type="evidence" value="ECO:0007669"/>
    <property type="project" value="TreeGrafter"/>
</dbReference>
<dbReference type="Pfam" id="PF00382">
    <property type="entry name" value="TFIIB"/>
    <property type="match status" value="2"/>
</dbReference>
<dbReference type="Proteomes" id="UP001319921">
    <property type="component" value="Chromosome"/>
</dbReference>
<dbReference type="KEGG" id="scas:SACC_08290"/>
<organism evidence="9 10">
    <name type="scientific">Saccharolobus caldissimus</name>
    <dbReference type="NCBI Taxonomy" id="1702097"/>
    <lineage>
        <taxon>Archaea</taxon>
        <taxon>Thermoproteota</taxon>
        <taxon>Thermoprotei</taxon>
        <taxon>Sulfolobales</taxon>
        <taxon>Sulfolobaceae</taxon>
        <taxon>Saccharolobus</taxon>
    </lineage>
</organism>
<dbReference type="SUPFAM" id="SSF47954">
    <property type="entry name" value="Cyclin-like"/>
    <property type="match status" value="2"/>
</dbReference>
<dbReference type="InterPro" id="IPR013763">
    <property type="entry name" value="Cyclin-like_dom"/>
</dbReference>
<dbReference type="EMBL" id="AP025226">
    <property type="protein sequence ID" value="BDB97812.1"/>
    <property type="molecule type" value="Genomic_DNA"/>
</dbReference>
<proteinExistence type="inferred from homology"/>
<dbReference type="InterPro" id="IPR013150">
    <property type="entry name" value="TFIIB_cyclin"/>
</dbReference>
<keyword evidence="7" id="KW-0863">Zinc-finger</keyword>
<keyword evidence="7" id="KW-0479">Metal-binding</keyword>
<evidence type="ECO:0000256" key="2">
    <source>
        <dbReference type="ARBA" id="ARBA00013932"/>
    </source>
</evidence>
<evidence type="ECO:0000256" key="3">
    <source>
        <dbReference type="ARBA" id="ARBA00022737"/>
    </source>
</evidence>
<evidence type="ECO:0000259" key="8">
    <source>
        <dbReference type="PROSITE" id="PS51134"/>
    </source>
</evidence>
<dbReference type="GO" id="GO:0070897">
    <property type="term" value="P:transcription preinitiation complex assembly"/>
    <property type="evidence" value="ECO:0007669"/>
    <property type="project" value="InterPro"/>
</dbReference>
<dbReference type="GeneID" id="68865570"/>
<dbReference type="PROSITE" id="PS51134">
    <property type="entry name" value="ZF_TFIIB"/>
    <property type="match status" value="1"/>
</dbReference>
<dbReference type="RefSeq" id="WP_229571780.1">
    <property type="nucleotide sequence ID" value="NZ_AP025226.1"/>
</dbReference>
<keyword evidence="5" id="KW-0804">Transcription</keyword>
<dbReference type="GO" id="GO:0017025">
    <property type="term" value="F:TBP-class protein binding"/>
    <property type="evidence" value="ECO:0007669"/>
    <property type="project" value="InterPro"/>
</dbReference>
<reference evidence="9 10" key="1">
    <citation type="journal article" date="2022" name="Microbiol. Resour. Announc.">
        <title>Complete Genome Sequence of the Hyperthermophilic and Acidophilic Archaeon Saccharolobus caldissimus Strain HS-3T.</title>
        <authorList>
            <person name="Sakai H.D."/>
            <person name="Kurosawa N."/>
        </authorList>
    </citation>
    <scope>NUCLEOTIDE SEQUENCE [LARGE SCALE GENOMIC DNA]</scope>
    <source>
        <strain evidence="9 10">JCM32116</strain>
    </source>
</reference>
<dbReference type="GO" id="GO:0008270">
    <property type="term" value="F:zinc ion binding"/>
    <property type="evidence" value="ECO:0007669"/>
    <property type="project" value="UniProtKB-KW"/>
</dbReference>
<evidence type="ECO:0000256" key="6">
    <source>
        <dbReference type="ARBA" id="ARBA00053882"/>
    </source>
</evidence>
<dbReference type="SMART" id="SM00385">
    <property type="entry name" value="CYCLIN"/>
    <property type="match status" value="1"/>
</dbReference>
<dbReference type="FunFam" id="1.10.472.10:FF:000023">
    <property type="entry name" value="Transcription initiation factor IIB"/>
    <property type="match status" value="1"/>
</dbReference>